<evidence type="ECO:0000256" key="18">
    <source>
        <dbReference type="PIRSR" id="PIRSR641708-1"/>
    </source>
</evidence>
<dbReference type="Pfam" id="PF01416">
    <property type="entry name" value="PseudoU_synth_1"/>
    <property type="match status" value="1"/>
</dbReference>
<dbReference type="eggNOG" id="KOG2553">
    <property type="taxonomic scope" value="Eukaryota"/>
</dbReference>
<evidence type="ECO:0000256" key="11">
    <source>
        <dbReference type="ARBA" id="ARBA00064589"/>
    </source>
</evidence>
<evidence type="ECO:0000256" key="17">
    <source>
        <dbReference type="ARBA" id="ARBA00081344"/>
    </source>
</evidence>
<protein>
    <recommendedName>
        <fullName evidence="13">Pseudouridylate synthase 1 homolog</fullName>
        <ecNumber evidence="12">5.4.99.12</ecNumber>
    </recommendedName>
    <alternativeName>
        <fullName evidence="14">tRNA pseudouridine synthase 1</fullName>
    </alternativeName>
    <alternativeName>
        <fullName evidence="17">tRNA pseudouridine(38-40) synthase</fullName>
    </alternativeName>
    <alternativeName>
        <fullName evidence="15">tRNA pseudouridylate synthase I</fullName>
    </alternativeName>
    <alternativeName>
        <fullName evidence="16">tRNA-uridine isomerase I</fullName>
    </alternativeName>
</protein>
<dbReference type="Ensembl" id="ENSCSAVT00000006349.1">
    <property type="protein sequence ID" value="ENSCSAVP00000006270.1"/>
    <property type="gene ID" value="ENSCSAVG00000003751.1"/>
</dbReference>
<organism evidence="22 23">
    <name type="scientific">Ciona savignyi</name>
    <name type="common">Pacific transparent sea squirt</name>
    <dbReference type="NCBI Taxonomy" id="51511"/>
    <lineage>
        <taxon>Eukaryota</taxon>
        <taxon>Metazoa</taxon>
        <taxon>Chordata</taxon>
        <taxon>Tunicata</taxon>
        <taxon>Ascidiacea</taxon>
        <taxon>Phlebobranchia</taxon>
        <taxon>Cionidae</taxon>
        <taxon>Ciona</taxon>
    </lineage>
</organism>
<comment type="catalytic activity">
    <reaction evidence="9">
        <text>uridine(38/39/40) in tRNA = pseudouridine(38/39/40) in tRNA</text>
        <dbReference type="Rhea" id="RHEA:22376"/>
        <dbReference type="Rhea" id="RHEA-COMP:10085"/>
        <dbReference type="Rhea" id="RHEA-COMP:10087"/>
        <dbReference type="ChEBI" id="CHEBI:65314"/>
        <dbReference type="ChEBI" id="CHEBI:65315"/>
        <dbReference type="EC" id="5.4.99.12"/>
    </reaction>
</comment>
<evidence type="ECO:0000256" key="8">
    <source>
        <dbReference type="ARBA" id="ARBA00036943"/>
    </source>
</evidence>
<dbReference type="InterPro" id="IPR041708">
    <property type="entry name" value="PUS1/PUS2-like"/>
</dbReference>
<dbReference type="PANTHER" id="PTHR11142:SF4">
    <property type="entry name" value="PSEUDOURIDYLATE SYNTHASE 1 HOMOLOG"/>
    <property type="match status" value="1"/>
</dbReference>
<name>H2YLR8_CIOSA</name>
<keyword evidence="23" id="KW-1185">Reference proteome</keyword>
<evidence type="ECO:0000256" key="14">
    <source>
        <dbReference type="ARBA" id="ARBA00075153"/>
    </source>
</evidence>
<evidence type="ECO:0000256" key="12">
    <source>
        <dbReference type="ARBA" id="ARBA00066509"/>
    </source>
</evidence>
<keyword evidence="5" id="KW-0819">tRNA processing</keyword>
<comment type="catalytic activity">
    <reaction evidence="8">
        <text>a uridine in tRNA = a pseudouridine in tRNA</text>
        <dbReference type="Rhea" id="RHEA:54572"/>
        <dbReference type="Rhea" id="RHEA-COMP:13339"/>
        <dbReference type="Rhea" id="RHEA-COMP:13934"/>
        <dbReference type="ChEBI" id="CHEBI:65314"/>
        <dbReference type="ChEBI" id="CHEBI:65315"/>
    </reaction>
</comment>
<dbReference type="AlphaFoldDB" id="H2YLR8"/>
<feature type="region of interest" description="Disordered" evidence="20">
    <location>
        <begin position="397"/>
        <end position="428"/>
    </location>
</feature>
<feature type="active site" description="Nucleophile" evidence="18">
    <location>
        <position position="128"/>
    </location>
</feature>
<dbReference type="Gene3D" id="3.30.70.660">
    <property type="entry name" value="Pseudouridine synthase I, catalytic domain, C-terminal subdomain"/>
    <property type="match status" value="1"/>
</dbReference>
<dbReference type="InterPro" id="IPR020095">
    <property type="entry name" value="PsdUridine_synth_TruA_C"/>
</dbReference>
<dbReference type="SUPFAM" id="SSF55120">
    <property type="entry name" value="Pseudouridine synthase"/>
    <property type="match status" value="1"/>
</dbReference>
<dbReference type="GO" id="GO:0031119">
    <property type="term" value="P:tRNA pseudouridine synthesis"/>
    <property type="evidence" value="ECO:0007669"/>
    <property type="project" value="InterPro"/>
</dbReference>
<evidence type="ECO:0000256" key="16">
    <source>
        <dbReference type="ARBA" id="ARBA00080849"/>
    </source>
</evidence>
<dbReference type="GO" id="GO:0006397">
    <property type="term" value="P:mRNA processing"/>
    <property type="evidence" value="ECO:0007669"/>
    <property type="project" value="UniProtKB-KW"/>
</dbReference>
<dbReference type="SMR" id="H2YLR8"/>
<dbReference type="GO" id="GO:0160147">
    <property type="term" value="F:tRNA pseudouridine(38-40) synthase activity"/>
    <property type="evidence" value="ECO:0007669"/>
    <property type="project" value="UniProtKB-EC"/>
</dbReference>
<evidence type="ECO:0000256" key="3">
    <source>
        <dbReference type="ARBA" id="ARBA00009375"/>
    </source>
</evidence>
<dbReference type="HOGENOM" id="CLU_021971_3_1_1"/>
<dbReference type="STRING" id="51511.ENSCSAVP00000006270"/>
<dbReference type="EC" id="5.4.99.12" evidence="12"/>
<reference evidence="22" key="3">
    <citation type="submission" date="2025-09" db="UniProtKB">
        <authorList>
            <consortium name="Ensembl"/>
        </authorList>
    </citation>
    <scope>IDENTIFICATION</scope>
</reference>
<evidence type="ECO:0000256" key="6">
    <source>
        <dbReference type="ARBA" id="ARBA00023235"/>
    </source>
</evidence>
<dbReference type="FunCoup" id="H2YLR8">
    <property type="interactions" value="775"/>
</dbReference>
<dbReference type="FunFam" id="3.30.70.580:FF:000002">
    <property type="entry name" value="tRNA pseudouridine synthase"/>
    <property type="match status" value="1"/>
</dbReference>
<feature type="domain" description="Pseudouridine synthase I TruA alpha/beta" evidence="21">
    <location>
        <begin position="218"/>
        <end position="321"/>
    </location>
</feature>
<evidence type="ECO:0000256" key="10">
    <source>
        <dbReference type="ARBA" id="ARBA00053709"/>
    </source>
</evidence>
<dbReference type="GO" id="GO:0005634">
    <property type="term" value="C:nucleus"/>
    <property type="evidence" value="ECO:0007669"/>
    <property type="project" value="UniProtKB-SubCell"/>
</dbReference>
<comment type="subcellular location">
    <subcellularLocation>
        <location evidence="2">Nucleus</location>
    </subcellularLocation>
</comment>
<evidence type="ECO:0000256" key="15">
    <source>
        <dbReference type="ARBA" id="ARBA00079087"/>
    </source>
</evidence>
<comment type="similarity">
    <text evidence="3">Belongs to the tRNA pseudouridine synthase TruA family.</text>
</comment>
<evidence type="ECO:0000313" key="22">
    <source>
        <dbReference type="Ensembl" id="ENSCSAVP00000006270.1"/>
    </source>
</evidence>
<sequence length="479" mass="54024">MNCFSILARFTKLRKNYITKAIPSIHLHSFNSTMDSHDSPSKGNAENKDEPEGSVSQSDLVSGPKRKVAMLFAYCGANYHGLQMNRGDRSIKTVEGALFQALVDAKVVPFNCVEEPHKMTYKSASRTDKGVSTCGQVASLKLRVNEKVVELINQHLPEDIVVLAVRRTTQGFNAQMKADGRTYSYTLPTFAFADYGMHSVDYRVTEDKLATLRSILFRYQGTHSFHNFTSGKRMGDMSANRFIISFEHGKPFLVRGVEFITLTVKGQSFMIHQIRKMVGMAIAMVNKLASEEHLVRAFSQPLEDIPKAPGTGLVLEKVHYERFNKGPAKQHGGIVFDDVQDQVDEFRKTRIFPYIYKEEIENSSMLDWLDTLSRHDYTGKSSREQWELQVKEWNLKKERESEKSQNNDNNDVEVISDENKSSSPPCDNNCSEISPLDGVSEKSIVNNVHCLVNKEVADNVSDVDVTSEPALKKAKTFVT</sequence>
<dbReference type="InterPro" id="IPR020094">
    <property type="entry name" value="TruA/RsuA/RluB/E/F_N"/>
</dbReference>
<evidence type="ECO:0000256" key="2">
    <source>
        <dbReference type="ARBA" id="ARBA00004123"/>
    </source>
</evidence>
<dbReference type="GO" id="GO:1990481">
    <property type="term" value="P:mRNA pseudouridine synthesis"/>
    <property type="evidence" value="ECO:0007669"/>
    <property type="project" value="TreeGrafter"/>
</dbReference>
<keyword evidence="4" id="KW-0507">mRNA processing</keyword>
<evidence type="ECO:0000256" key="4">
    <source>
        <dbReference type="ARBA" id="ARBA00022664"/>
    </source>
</evidence>
<feature type="binding site" evidence="19">
    <location>
        <position position="183"/>
    </location>
    <ligand>
        <name>substrate</name>
    </ligand>
</feature>
<evidence type="ECO:0000259" key="21">
    <source>
        <dbReference type="Pfam" id="PF01416"/>
    </source>
</evidence>
<comment type="subunit">
    <text evidence="11">Monomer. Forms a complex with RARG and the SRA1 RNA in the nucleus.</text>
</comment>
<evidence type="ECO:0000256" key="9">
    <source>
        <dbReference type="ARBA" id="ARBA00052184"/>
    </source>
</evidence>
<evidence type="ECO:0000256" key="19">
    <source>
        <dbReference type="PIRSR" id="PIRSR641708-2"/>
    </source>
</evidence>
<evidence type="ECO:0000256" key="5">
    <source>
        <dbReference type="ARBA" id="ARBA00022694"/>
    </source>
</evidence>
<dbReference type="Gene3D" id="3.30.70.580">
    <property type="entry name" value="Pseudouridine synthase I, catalytic domain, N-terminal subdomain"/>
    <property type="match status" value="1"/>
</dbReference>
<dbReference type="InterPro" id="IPR001406">
    <property type="entry name" value="PsdUridine_synth_TruA"/>
</dbReference>
<evidence type="ECO:0000313" key="23">
    <source>
        <dbReference type="Proteomes" id="UP000007875"/>
    </source>
</evidence>
<dbReference type="NCBIfam" id="TIGR00071">
    <property type="entry name" value="hisT_truA"/>
    <property type="match status" value="1"/>
</dbReference>
<dbReference type="InParanoid" id="H2YLR8"/>
<dbReference type="FunFam" id="3.30.70.660:FF:000002">
    <property type="entry name" value="tRNA pseudouridine synthase"/>
    <property type="match status" value="1"/>
</dbReference>
<comment type="catalytic activity">
    <reaction evidence="1">
        <text>a uridine in mRNA = a pseudouridine in mRNA</text>
        <dbReference type="Rhea" id="RHEA:56644"/>
        <dbReference type="Rhea" id="RHEA-COMP:14658"/>
        <dbReference type="Rhea" id="RHEA-COMP:14659"/>
        <dbReference type="ChEBI" id="CHEBI:65314"/>
        <dbReference type="ChEBI" id="CHEBI:65315"/>
    </reaction>
</comment>
<dbReference type="Proteomes" id="UP000007875">
    <property type="component" value="Unassembled WGS sequence"/>
</dbReference>
<evidence type="ECO:0000256" key="13">
    <source>
        <dbReference type="ARBA" id="ARBA00068582"/>
    </source>
</evidence>
<reference evidence="23" key="1">
    <citation type="submission" date="2003-08" db="EMBL/GenBank/DDBJ databases">
        <authorList>
            <person name="Birren B."/>
            <person name="Nusbaum C."/>
            <person name="Abebe A."/>
            <person name="Abouelleil A."/>
            <person name="Adekoya E."/>
            <person name="Ait-zahra M."/>
            <person name="Allen N."/>
            <person name="Allen T."/>
            <person name="An P."/>
            <person name="Anderson M."/>
            <person name="Anderson S."/>
            <person name="Arachchi H."/>
            <person name="Armbruster J."/>
            <person name="Bachantsang P."/>
            <person name="Baldwin J."/>
            <person name="Barry A."/>
            <person name="Bayul T."/>
            <person name="Blitshsteyn B."/>
            <person name="Bloom T."/>
            <person name="Blye J."/>
            <person name="Boguslavskiy L."/>
            <person name="Borowsky M."/>
            <person name="Boukhgalter B."/>
            <person name="Brunache A."/>
            <person name="Butler J."/>
            <person name="Calixte N."/>
            <person name="Calvo S."/>
            <person name="Camarata J."/>
            <person name="Campo K."/>
            <person name="Chang J."/>
            <person name="Cheshatsang Y."/>
            <person name="Citroen M."/>
            <person name="Collymore A."/>
            <person name="Considine T."/>
            <person name="Cook A."/>
            <person name="Cooke P."/>
            <person name="Corum B."/>
            <person name="Cuomo C."/>
            <person name="David R."/>
            <person name="Dawoe T."/>
            <person name="Degray S."/>
            <person name="Dodge S."/>
            <person name="Dooley K."/>
            <person name="Dorje P."/>
            <person name="Dorjee K."/>
            <person name="Dorris L."/>
            <person name="Duffey N."/>
            <person name="Dupes A."/>
            <person name="Elkins T."/>
            <person name="Engels R."/>
            <person name="Erickson J."/>
            <person name="Farina A."/>
            <person name="Faro S."/>
            <person name="Ferreira P."/>
            <person name="Fischer H."/>
            <person name="Fitzgerald M."/>
            <person name="Foley K."/>
            <person name="Gage D."/>
            <person name="Galagan J."/>
            <person name="Gearin G."/>
            <person name="Gnerre S."/>
            <person name="Gnirke A."/>
            <person name="Goyette A."/>
            <person name="Graham J."/>
            <person name="Grandbois E."/>
            <person name="Gyaltsen K."/>
            <person name="Hafez N."/>
            <person name="Hagopian D."/>
            <person name="Hagos B."/>
            <person name="Hall J."/>
            <person name="Hatcher B."/>
            <person name="Heller A."/>
            <person name="Higgins H."/>
            <person name="Honan T."/>
            <person name="Horn A."/>
            <person name="Houde N."/>
            <person name="Hughes L."/>
            <person name="Hulme W."/>
            <person name="Husby E."/>
            <person name="Iliev I."/>
            <person name="Jaffe D."/>
            <person name="Jones C."/>
            <person name="Kamal M."/>
            <person name="Kamat A."/>
            <person name="Kamvysselis M."/>
            <person name="Karlsson E."/>
            <person name="Kells C."/>
            <person name="Kieu A."/>
            <person name="Kisner P."/>
            <person name="Kodira C."/>
            <person name="Kulbokas E."/>
            <person name="Labutti K."/>
            <person name="Lama D."/>
            <person name="Landers T."/>
            <person name="Leger J."/>
            <person name="Levine S."/>
            <person name="Lewis D."/>
            <person name="Lewis T."/>
            <person name="Lindblad-toh K."/>
            <person name="Liu X."/>
            <person name="Lokyitsang T."/>
            <person name="Lokyitsang Y."/>
            <person name="Lucien O."/>
            <person name="Lui A."/>
            <person name="Ma L.J."/>
            <person name="Mabbitt R."/>
            <person name="Macdonald J."/>
            <person name="Maclean C."/>
            <person name="Major J."/>
            <person name="Manning J."/>
            <person name="Marabella R."/>
            <person name="Maru K."/>
            <person name="Matthews C."/>
            <person name="Mauceli E."/>
            <person name="Mccarthy M."/>
            <person name="Mcdonough S."/>
            <person name="Mcghee T."/>
            <person name="Meldrim J."/>
            <person name="Meneus L."/>
            <person name="Mesirov J."/>
            <person name="Mihalev A."/>
            <person name="Mihova T."/>
            <person name="Mikkelsen T."/>
            <person name="Mlenga V."/>
            <person name="Moru K."/>
            <person name="Mozes J."/>
            <person name="Mulrain L."/>
            <person name="Munson G."/>
            <person name="Naylor J."/>
            <person name="Newes C."/>
            <person name="Nguyen C."/>
            <person name="Nguyen N."/>
            <person name="Nguyen T."/>
            <person name="Nicol R."/>
            <person name="Nielsen C."/>
            <person name="Nizzari M."/>
            <person name="Norbu C."/>
            <person name="Norbu N."/>
            <person name="O'donnell P."/>
            <person name="Okoawo O."/>
            <person name="O'leary S."/>
            <person name="Omotosho B."/>
            <person name="O'neill K."/>
            <person name="Osman S."/>
            <person name="Parker S."/>
            <person name="Perrin D."/>
            <person name="Phunkhang P."/>
            <person name="Piqani B."/>
            <person name="Purcell S."/>
            <person name="Rachupka T."/>
            <person name="Ramasamy U."/>
            <person name="Rameau R."/>
            <person name="Ray V."/>
            <person name="Raymond C."/>
            <person name="Retta R."/>
            <person name="Richardson S."/>
            <person name="Rise C."/>
            <person name="Rodriguez J."/>
            <person name="Rogers J."/>
            <person name="Rogov P."/>
            <person name="Rutman M."/>
            <person name="Schupbach R."/>
            <person name="Seaman C."/>
            <person name="Settipalli S."/>
            <person name="Sharpe T."/>
            <person name="Sheridan J."/>
            <person name="Sherpa N."/>
            <person name="Shi J."/>
            <person name="Smirnov S."/>
            <person name="Smith C."/>
            <person name="Sougnez C."/>
            <person name="Spencer B."/>
            <person name="Stalker J."/>
            <person name="Stange-thomann N."/>
            <person name="Stavropoulos S."/>
            <person name="Stetson K."/>
            <person name="Stone C."/>
            <person name="Stone S."/>
            <person name="Stubbs M."/>
            <person name="Talamas J."/>
            <person name="Tchuinga P."/>
            <person name="Tenzing P."/>
            <person name="Tesfaye S."/>
            <person name="Theodore J."/>
            <person name="Thoulutsang Y."/>
            <person name="Topham K."/>
            <person name="Towey S."/>
            <person name="Tsamla T."/>
            <person name="Tsomo N."/>
            <person name="Vallee D."/>
            <person name="Vassiliev H."/>
            <person name="Venkataraman V."/>
            <person name="Vinson J."/>
            <person name="Vo A."/>
            <person name="Wade C."/>
            <person name="Wang S."/>
            <person name="Wangchuk T."/>
            <person name="Wangdi T."/>
            <person name="Whittaker C."/>
            <person name="Wilkinson J."/>
            <person name="Wu Y."/>
            <person name="Wyman D."/>
            <person name="Yadav S."/>
            <person name="Yang S."/>
            <person name="Yang X."/>
            <person name="Yeager S."/>
            <person name="Yee E."/>
            <person name="Young G."/>
            <person name="Zainoun J."/>
            <person name="Zembeck L."/>
            <person name="Zimmer A."/>
            <person name="Zody M."/>
            <person name="Lander E."/>
        </authorList>
    </citation>
    <scope>NUCLEOTIDE SEQUENCE [LARGE SCALE GENOMIC DNA]</scope>
</reference>
<dbReference type="InterPro" id="IPR020103">
    <property type="entry name" value="PsdUridine_synth_cat_dom_sf"/>
</dbReference>
<feature type="region of interest" description="Disordered" evidence="20">
    <location>
        <begin position="32"/>
        <end position="62"/>
    </location>
</feature>
<evidence type="ECO:0000256" key="20">
    <source>
        <dbReference type="SAM" id="MobiDB-lite"/>
    </source>
</evidence>
<dbReference type="InterPro" id="IPR020097">
    <property type="entry name" value="PsdUridine_synth_TruA_a/b_dom"/>
</dbReference>
<keyword evidence="6" id="KW-0413">Isomerase</keyword>
<feature type="compositionally biased region" description="Basic and acidic residues" evidence="20">
    <location>
        <begin position="35"/>
        <end position="51"/>
    </location>
</feature>
<comment type="function">
    <text evidence="10">Pseudouridylate synthase that catalyzes pseudouridylation of tRNAs and mRNAs. Acts on positions 27/28 in the anticodon stem and also positions 34 and 36 in the anticodon of an intron containing tRNA. Also catalyzes pseudouridylation of mRNAs: mediates pseudouridylation of mRNAs with the consensus sequence 5'-UGUAG-3'. Acts as a regulator of pre-mRNA splicing by mediating pseudouridylation of pre-mRNAs at locations associated with alternatively spliced regions. Pseudouridylation of pre-mRNAs near splice sites directly regulates mRNA splicing and mRNA 3'-end processing. Involved in regulation of nuclear receptor activity through pseudouridylation of SRA1 mRNA.</text>
</comment>
<evidence type="ECO:0000256" key="1">
    <source>
        <dbReference type="ARBA" id="ARBA00001166"/>
    </source>
</evidence>
<dbReference type="PANTHER" id="PTHR11142">
    <property type="entry name" value="PSEUDOURIDYLATE SYNTHASE"/>
    <property type="match status" value="1"/>
</dbReference>
<dbReference type="OMA" id="CDARTYT"/>
<evidence type="ECO:0000256" key="7">
    <source>
        <dbReference type="ARBA" id="ARBA00023242"/>
    </source>
</evidence>
<keyword evidence="7" id="KW-0539">Nucleus</keyword>
<accession>H2YLR8</accession>
<reference evidence="22" key="2">
    <citation type="submission" date="2025-08" db="UniProtKB">
        <authorList>
            <consortium name="Ensembl"/>
        </authorList>
    </citation>
    <scope>IDENTIFICATION</scope>
</reference>
<dbReference type="GeneTree" id="ENSGT00950000183160"/>
<dbReference type="GO" id="GO:0003723">
    <property type="term" value="F:RNA binding"/>
    <property type="evidence" value="ECO:0007669"/>
    <property type="project" value="InterPro"/>
</dbReference>
<dbReference type="CDD" id="cd02568">
    <property type="entry name" value="PseudoU_synth_PUS1_PUS2"/>
    <property type="match status" value="1"/>
</dbReference>
<proteinExistence type="inferred from homology"/>